<keyword evidence="2" id="KW-0812">Transmembrane</keyword>
<dbReference type="Proteomes" id="UP000004080">
    <property type="component" value="Unassembled WGS sequence"/>
</dbReference>
<feature type="region of interest" description="Disordered" evidence="1">
    <location>
        <begin position="27"/>
        <end position="68"/>
    </location>
</feature>
<accession>I8UEH6</accession>
<dbReference type="AlphaFoldDB" id="I8UEH6"/>
<dbReference type="RefSeq" id="WP_007202236.1">
    <property type="nucleotide sequence ID" value="NZ_AKKV01000026.1"/>
</dbReference>
<evidence type="ECO:0000256" key="1">
    <source>
        <dbReference type="SAM" id="MobiDB-lite"/>
    </source>
</evidence>
<feature type="transmembrane region" description="Helical" evidence="2">
    <location>
        <begin position="6"/>
        <end position="24"/>
    </location>
</feature>
<protein>
    <submittedName>
        <fullName evidence="3">Uncharacterized protein</fullName>
    </submittedName>
</protein>
<gene>
    <name evidence="3" type="ORF">A374_10760</name>
</gene>
<evidence type="ECO:0000313" key="4">
    <source>
        <dbReference type="Proteomes" id="UP000004080"/>
    </source>
</evidence>
<dbReference type="PATRIC" id="fig|1196324.3.peg.2200"/>
<keyword evidence="2" id="KW-1133">Transmembrane helix</keyword>
<proteinExistence type="predicted"/>
<comment type="caution">
    <text evidence="3">The sequence shown here is derived from an EMBL/GenBank/DDBJ whole genome shotgun (WGS) entry which is preliminary data.</text>
</comment>
<dbReference type="STRING" id="1196324.A374_10760"/>
<organism evidence="3 4">
    <name type="scientific">Fictibacillus macauensis ZFHKF-1</name>
    <dbReference type="NCBI Taxonomy" id="1196324"/>
    <lineage>
        <taxon>Bacteria</taxon>
        <taxon>Bacillati</taxon>
        <taxon>Bacillota</taxon>
        <taxon>Bacilli</taxon>
        <taxon>Bacillales</taxon>
        <taxon>Fictibacillaceae</taxon>
        <taxon>Fictibacillus</taxon>
    </lineage>
</organism>
<sequence length="120" mass="14100">MEDLLKHVPFPVWIIVVGLIWTFIKKMSGSDPEDSSTTKQKKKKSKKKNENKNKEAETRPEEVSMPLPMIAHEKTILHERNRYRDRSTELTVSVDRKQVVQAIVWSEILSKPRAYRKKNN</sequence>
<dbReference type="EMBL" id="AKKV01000026">
    <property type="protein sequence ID" value="EIT85218.1"/>
    <property type="molecule type" value="Genomic_DNA"/>
</dbReference>
<keyword evidence="2" id="KW-0472">Membrane</keyword>
<feature type="compositionally biased region" description="Basic and acidic residues" evidence="1">
    <location>
        <begin position="48"/>
        <end position="62"/>
    </location>
</feature>
<evidence type="ECO:0000313" key="3">
    <source>
        <dbReference type="EMBL" id="EIT85218.1"/>
    </source>
</evidence>
<name>I8UEH6_9BACL</name>
<keyword evidence="4" id="KW-1185">Reference proteome</keyword>
<reference evidence="3 4" key="1">
    <citation type="journal article" date="2012" name="J. Bacteriol.">
        <title>Genome of Bacillus macauensis ZFHKF-1, a Long-Chain-Forming Bacterium.</title>
        <authorList>
            <person name="Cai L."/>
            <person name="Zhang T."/>
        </authorList>
    </citation>
    <scope>NUCLEOTIDE SEQUENCE [LARGE SCALE GENOMIC DNA]</scope>
    <source>
        <strain evidence="3 4">ZFHKF-1</strain>
    </source>
</reference>
<evidence type="ECO:0000256" key="2">
    <source>
        <dbReference type="SAM" id="Phobius"/>
    </source>
</evidence>
<dbReference type="OrthoDB" id="2967741at2"/>